<reference evidence="3 7" key="1">
    <citation type="submission" date="2024-03" db="EMBL/GenBank/DDBJ databases">
        <title>WGS assembly of Saponaria officinalis var. Norfolk2.</title>
        <authorList>
            <person name="Jenkins J."/>
            <person name="Shu S."/>
            <person name="Grimwood J."/>
            <person name="Barry K."/>
            <person name="Goodstein D."/>
            <person name="Schmutz J."/>
            <person name="Leebens-Mack J."/>
            <person name="Osbourn A."/>
        </authorList>
    </citation>
    <scope>NUCLEOTIDE SEQUENCE [LARGE SCALE GENOMIC DNA]</scope>
    <source>
        <strain evidence="7">cv. Norfolk2</strain>
        <strain evidence="3">JIC</strain>
        <tissue evidence="3">Leaf</tissue>
    </source>
</reference>
<dbReference type="AlphaFoldDB" id="A0AAW1I100"/>
<evidence type="ECO:0000313" key="4">
    <source>
        <dbReference type="EMBL" id="KAK9682778.1"/>
    </source>
</evidence>
<keyword evidence="7" id="KW-1185">Reference proteome</keyword>
<dbReference type="SUPFAM" id="SSF53474">
    <property type="entry name" value="alpha/beta-Hydrolases"/>
    <property type="match status" value="1"/>
</dbReference>
<dbReference type="Gene3D" id="3.40.50.1820">
    <property type="entry name" value="alpha/beta hydrolase"/>
    <property type="match status" value="1"/>
</dbReference>
<protein>
    <recommendedName>
        <fullName evidence="2">Alpha/beta hydrolase fold-3 domain-containing protein</fullName>
    </recommendedName>
</protein>
<dbReference type="Proteomes" id="UP001443914">
    <property type="component" value="Unassembled WGS sequence"/>
</dbReference>
<dbReference type="Pfam" id="PF07859">
    <property type="entry name" value="Abhydrolase_3"/>
    <property type="match status" value="1"/>
</dbReference>
<comment type="caution">
    <text evidence="3">The sequence shown here is derived from an EMBL/GenBank/DDBJ whole genome shotgun (WGS) entry which is preliminary data.</text>
</comment>
<dbReference type="EMBL" id="JBDFQZ010000010">
    <property type="protein sequence ID" value="KAK9682782.1"/>
    <property type="molecule type" value="Genomic_DNA"/>
</dbReference>
<dbReference type="EMBL" id="JBDFQZ010000010">
    <property type="protein sequence ID" value="KAK9682775.1"/>
    <property type="molecule type" value="Genomic_DNA"/>
</dbReference>
<name>A0AAW1I100_SAPOF</name>
<evidence type="ECO:0000313" key="7">
    <source>
        <dbReference type="Proteomes" id="UP001443914"/>
    </source>
</evidence>
<sequence>MTMTIESSTEILHDFSPRFLIYKDGRIERLRKDVVVPPSYNPSTGVHSKDVKISPGASARIYRPDDIPDNTKLPILIYYHGGAYCQFSPFSIMYHNFLNSIVSKAHVIAVSVDYRLAPEYPIPTCYDDTWDVTKWVLTHPAGTGPDPWITQWGDMGRVFLAGDSAGGNFSHNMLAQASRAGLLSPTTKIEGVVLVHPFFSLGELEDVVEFLSEGKMGVTHPIFHPMGDPVRMRREVECERMLVCVEKDDVLREKGTAYYEALKGSGWEGKVELLETNGGGHVFHLWDAKLEKSHEFLQVIASFINQPT</sequence>
<organism evidence="3 7">
    <name type="scientific">Saponaria officinalis</name>
    <name type="common">Common soapwort</name>
    <name type="synonym">Lychnis saponaria</name>
    <dbReference type="NCBI Taxonomy" id="3572"/>
    <lineage>
        <taxon>Eukaryota</taxon>
        <taxon>Viridiplantae</taxon>
        <taxon>Streptophyta</taxon>
        <taxon>Embryophyta</taxon>
        <taxon>Tracheophyta</taxon>
        <taxon>Spermatophyta</taxon>
        <taxon>Magnoliopsida</taxon>
        <taxon>eudicotyledons</taxon>
        <taxon>Gunneridae</taxon>
        <taxon>Pentapetalae</taxon>
        <taxon>Caryophyllales</taxon>
        <taxon>Caryophyllaceae</taxon>
        <taxon>Caryophylleae</taxon>
        <taxon>Saponaria</taxon>
    </lineage>
</organism>
<dbReference type="InterPro" id="IPR013094">
    <property type="entry name" value="AB_hydrolase_3"/>
</dbReference>
<evidence type="ECO:0000313" key="6">
    <source>
        <dbReference type="EMBL" id="KAK9682784.1"/>
    </source>
</evidence>
<dbReference type="EMBL" id="JBDFQZ010000010">
    <property type="protein sequence ID" value="KAK9682784.1"/>
    <property type="molecule type" value="Genomic_DNA"/>
</dbReference>
<dbReference type="InterPro" id="IPR029058">
    <property type="entry name" value="AB_hydrolase_fold"/>
</dbReference>
<proteinExistence type="inferred from homology"/>
<accession>A0AAW1I100</accession>
<dbReference type="InterPro" id="IPR050466">
    <property type="entry name" value="Carboxylest/Gibb_receptor"/>
</dbReference>
<dbReference type="EMBL" id="JBDFQZ010000010">
    <property type="protein sequence ID" value="KAK9682778.1"/>
    <property type="molecule type" value="Genomic_DNA"/>
</dbReference>
<gene>
    <name evidence="3" type="ORF">RND81_10G095300</name>
    <name evidence="4" type="ORF">RND81_10G095400</name>
    <name evidence="5" type="ORF">RND81_10G095700</name>
    <name evidence="6" type="ORF">RND81_10G095900</name>
</gene>
<evidence type="ECO:0000313" key="3">
    <source>
        <dbReference type="EMBL" id="KAK9682775.1"/>
    </source>
</evidence>
<dbReference type="GO" id="GO:0016787">
    <property type="term" value="F:hydrolase activity"/>
    <property type="evidence" value="ECO:0007669"/>
    <property type="project" value="InterPro"/>
</dbReference>
<comment type="similarity">
    <text evidence="1">Belongs to the 'GDXG' lipolytic enzyme family.</text>
</comment>
<evidence type="ECO:0000256" key="1">
    <source>
        <dbReference type="ARBA" id="ARBA00010515"/>
    </source>
</evidence>
<dbReference type="PANTHER" id="PTHR23024:SF479">
    <property type="entry name" value="CARBOXYLESTERASE 2-RELATED"/>
    <property type="match status" value="1"/>
</dbReference>
<feature type="domain" description="Alpha/beta hydrolase fold-3" evidence="2">
    <location>
        <begin position="76"/>
        <end position="284"/>
    </location>
</feature>
<evidence type="ECO:0000313" key="5">
    <source>
        <dbReference type="EMBL" id="KAK9682782.1"/>
    </source>
</evidence>
<dbReference type="PANTHER" id="PTHR23024">
    <property type="entry name" value="ARYLACETAMIDE DEACETYLASE"/>
    <property type="match status" value="1"/>
</dbReference>
<evidence type="ECO:0000259" key="2">
    <source>
        <dbReference type="Pfam" id="PF07859"/>
    </source>
</evidence>